<sequence>MKGKQRVKKQLAGWLLAIALLTGGTVTVAVLTGFQDDSLGRINDSLIDRREFALLLSQQRSQTVQTYKKKYNAAVNGTFWTTAYEGVTPADYAKQAALDQLIEYRVEQLLAQSNGLDVPADYGQFLQRLREENERRKALLQTGSPIYGPTQYSEWGFYDYVHSNMVIKLKDKLLEGGAVATDEELHKAYEAQKDVAYRIPDEVTVNVMSFPMGDGNRAEDAVSQLASGVLFAQVRSELSPFVMNRRADGEGILLGGSGSEDRAEAEERLLQAALVLQEGEAIRVDFAKYTSVIQLISKTSNQYFPFDQVKEAMLRQWTDQAFNQQIEQLTKQAKVELNQRNYQSFNVAE</sequence>
<dbReference type="InterPro" id="IPR050245">
    <property type="entry name" value="PrsA_foldase"/>
</dbReference>
<reference evidence="1 2" key="1">
    <citation type="submission" date="2023-07" db="EMBL/GenBank/DDBJ databases">
        <title>Sorghum-associated microbial communities from plants grown in Nebraska, USA.</title>
        <authorList>
            <person name="Schachtman D."/>
        </authorList>
    </citation>
    <scope>NUCLEOTIDE SEQUENCE [LARGE SCALE GENOMIC DNA]</scope>
    <source>
        <strain evidence="1 2">CC258</strain>
    </source>
</reference>
<dbReference type="RefSeq" id="WP_310225524.1">
    <property type="nucleotide sequence ID" value="NZ_JAVDSB010000002.1"/>
</dbReference>
<comment type="caution">
    <text evidence="1">The sequence shown here is derived from an EMBL/GenBank/DDBJ whole genome shotgun (WGS) entry which is preliminary data.</text>
</comment>
<organism evidence="1 2">
    <name type="scientific">Paenibacillus qinlingensis</name>
    <dbReference type="NCBI Taxonomy" id="1837343"/>
    <lineage>
        <taxon>Bacteria</taxon>
        <taxon>Bacillati</taxon>
        <taxon>Bacillota</taxon>
        <taxon>Bacilli</taxon>
        <taxon>Bacillales</taxon>
        <taxon>Paenibacillaceae</taxon>
        <taxon>Paenibacillus</taxon>
    </lineage>
</organism>
<dbReference type="PANTHER" id="PTHR47245:SF2">
    <property type="entry name" value="PEPTIDYL-PROLYL CIS-TRANS ISOMERASE HP_0175-RELATED"/>
    <property type="match status" value="1"/>
</dbReference>
<dbReference type="Proteomes" id="UP001267290">
    <property type="component" value="Unassembled WGS sequence"/>
</dbReference>
<protein>
    <recommendedName>
        <fullName evidence="3">PpiC domain-containing protein</fullName>
    </recommendedName>
</protein>
<dbReference type="PANTHER" id="PTHR47245">
    <property type="entry name" value="PEPTIDYLPROLYL ISOMERASE"/>
    <property type="match status" value="1"/>
</dbReference>
<accession>A0ABU1NU36</accession>
<evidence type="ECO:0008006" key="3">
    <source>
        <dbReference type="Google" id="ProtNLM"/>
    </source>
</evidence>
<keyword evidence="2" id="KW-1185">Reference proteome</keyword>
<proteinExistence type="predicted"/>
<dbReference type="InterPro" id="IPR027304">
    <property type="entry name" value="Trigger_fact/SurA_dom_sf"/>
</dbReference>
<gene>
    <name evidence="1" type="ORF">J2736_001768</name>
</gene>
<dbReference type="EMBL" id="JAVDSB010000002">
    <property type="protein sequence ID" value="MDR6550581.1"/>
    <property type="molecule type" value="Genomic_DNA"/>
</dbReference>
<dbReference type="SUPFAM" id="SSF109998">
    <property type="entry name" value="Triger factor/SurA peptide-binding domain-like"/>
    <property type="match status" value="1"/>
</dbReference>
<name>A0ABU1NU36_9BACL</name>
<evidence type="ECO:0000313" key="2">
    <source>
        <dbReference type="Proteomes" id="UP001267290"/>
    </source>
</evidence>
<evidence type="ECO:0000313" key="1">
    <source>
        <dbReference type="EMBL" id="MDR6550581.1"/>
    </source>
</evidence>